<dbReference type="PROSITE" id="PS51379">
    <property type="entry name" value="4FE4S_FER_2"/>
    <property type="match status" value="2"/>
</dbReference>
<dbReference type="PANTHER" id="PTHR43724">
    <property type="entry name" value="PYRUVATE SYNTHASE SUBUNIT PORD"/>
    <property type="match status" value="1"/>
</dbReference>
<evidence type="ECO:0000256" key="4">
    <source>
        <dbReference type="ARBA" id="ARBA00022737"/>
    </source>
</evidence>
<comment type="caution">
    <text evidence="8">The sequence shown here is derived from an EMBL/GenBank/DDBJ whole genome shotgun (WGS) entry which is preliminary data.</text>
</comment>
<keyword evidence="8" id="KW-0670">Pyruvate</keyword>
<evidence type="ECO:0000256" key="6">
    <source>
        <dbReference type="ARBA" id="ARBA00023014"/>
    </source>
</evidence>
<name>A0A2T0B1S7_9CLOT</name>
<evidence type="ECO:0000256" key="3">
    <source>
        <dbReference type="ARBA" id="ARBA00022723"/>
    </source>
</evidence>
<protein>
    <submittedName>
        <fullName evidence="8">Pyruvate synthase subunit PorD</fullName>
    </submittedName>
</protein>
<dbReference type="Pfam" id="PF13237">
    <property type="entry name" value="Fer4_10"/>
    <property type="match status" value="1"/>
</dbReference>
<dbReference type="SUPFAM" id="SSF54862">
    <property type="entry name" value="4Fe-4S ferredoxins"/>
    <property type="match status" value="1"/>
</dbReference>
<dbReference type="OrthoDB" id="9794954at2"/>
<dbReference type="GO" id="GO:0016625">
    <property type="term" value="F:oxidoreductase activity, acting on the aldehyde or oxo group of donors, iron-sulfur protein as acceptor"/>
    <property type="evidence" value="ECO:0007669"/>
    <property type="project" value="InterPro"/>
</dbReference>
<reference evidence="8 9" key="1">
    <citation type="submission" date="2018-03" db="EMBL/GenBank/DDBJ databases">
        <title>Genome sequence of Clostridium liquoris DSM 100320.</title>
        <authorList>
            <person name="Poehlein A."/>
            <person name="Daniel R."/>
        </authorList>
    </citation>
    <scope>NUCLEOTIDE SEQUENCE [LARGE SCALE GENOMIC DNA]</scope>
    <source>
        <strain evidence="8 9">DSM 100320</strain>
    </source>
</reference>
<dbReference type="PANTHER" id="PTHR43724:SF1">
    <property type="entry name" value="PYRUVATE SYNTHASE SUBUNIT PORD"/>
    <property type="match status" value="1"/>
</dbReference>
<dbReference type="GO" id="GO:0051539">
    <property type="term" value="F:4 iron, 4 sulfur cluster binding"/>
    <property type="evidence" value="ECO:0007669"/>
    <property type="project" value="UniProtKB-KW"/>
</dbReference>
<dbReference type="RefSeq" id="WP_106064241.1">
    <property type="nucleotide sequence ID" value="NZ_PVXO01000058.1"/>
</dbReference>
<dbReference type="GO" id="GO:0046872">
    <property type="term" value="F:metal ion binding"/>
    <property type="evidence" value="ECO:0007669"/>
    <property type="project" value="UniProtKB-KW"/>
</dbReference>
<organism evidence="8 9">
    <name type="scientific">Clostridium liquoris</name>
    <dbReference type="NCBI Taxonomy" id="1289519"/>
    <lineage>
        <taxon>Bacteria</taxon>
        <taxon>Bacillati</taxon>
        <taxon>Bacillota</taxon>
        <taxon>Clostridia</taxon>
        <taxon>Eubacteriales</taxon>
        <taxon>Clostridiaceae</taxon>
        <taxon>Clostridium</taxon>
    </lineage>
</organism>
<evidence type="ECO:0000256" key="2">
    <source>
        <dbReference type="ARBA" id="ARBA00022485"/>
    </source>
</evidence>
<keyword evidence="5" id="KW-0408">Iron</keyword>
<accession>A0A2T0B1S7</accession>
<evidence type="ECO:0000256" key="1">
    <source>
        <dbReference type="ARBA" id="ARBA00001966"/>
    </source>
</evidence>
<evidence type="ECO:0000313" key="8">
    <source>
        <dbReference type="EMBL" id="PRR77792.1"/>
    </source>
</evidence>
<evidence type="ECO:0000313" key="9">
    <source>
        <dbReference type="Proteomes" id="UP000239706"/>
    </source>
</evidence>
<evidence type="ECO:0000259" key="7">
    <source>
        <dbReference type="PROSITE" id="PS51379"/>
    </source>
</evidence>
<comment type="cofactor">
    <cofactor evidence="1">
        <name>[4Fe-4S] cluster</name>
        <dbReference type="ChEBI" id="CHEBI:49883"/>
    </cofactor>
</comment>
<feature type="domain" description="4Fe-4S ferredoxin-type" evidence="7">
    <location>
        <begin position="39"/>
        <end position="68"/>
    </location>
</feature>
<dbReference type="NCBIfam" id="TIGR02179">
    <property type="entry name" value="PorD_KorD"/>
    <property type="match status" value="1"/>
</dbReference>
<dbReference type="EMBL" id="PVXO01000058">
    <property type="protein sequence ID" value="PRR77792.1"/>
    <property type="molecule type" value="Genomic_DNA"/>
</dbReference>
<proteinExistence type="predicted"/>
<keyword evidence="4" id="KW-0677">Repeat</keyword>
<gene>
    <name evidence="8" type="primary">porD</name>
    <name evidence="8" type="ORF">CLLI_21800</name>
</gene>
<sequence>MSKRMNVNSDTTWQDLPRGGAILDAGNAADFKTGDWRAMRPIWYKDKCKHCLFCWAVCPDMSIMAKDGKVIEFDYDHCKGCGVCVDQCKFEALELIAEE</sequence>
<keyword evidence="3" id="KW-0479">Metal-binding</keyword>
<dbReference type="InterPro" id="IPR017896">
    <property type="entry name" value="4Fe4S_Fe-S-bd"/>
</dbReference>
<dbReference type="InterPro" id="IPR011898">
    <property type="entry name" value="PorD_KorD"/>
</dbReference>
<dbReference type="Gene3D" id="3.30.70.20">
    <property type="match status" value="1"/>
</dbReference>
<feature type="domain" description="4Fe-4S ferredoxin-type" evidence="7">
    <location>
        <begin position="69"/>
        <end position="98"/>
    </location>
</feature>
<dbReference type="Proteomes" id="UP000239706">
    <property type="component" value="Unassembled WGS sequence"/>
</dbReference>
<keyword evidence="2" id="KW-0004">4Fe-4S</keyword>
<keyword evidence="9" id="KW-1185">Reference proteome</keyword>
<evidence type="ECO:0000256" key="5">
    <source>
        <dbReference type="ARBA" id="ARBA00023004"/>
    </source>
</evidence>
<dbReference type="AlphaFoldDB" id="A0A2T0B1S7"/>
<keyword evidence="6" id="KW-0411">Iron-sulfur</keyword>